<proteinExistence type="predicted"/>
<dbReference type="RefSeq" id="WP_010422989.1">
    <property type="nucleotide sequence ID" value="NZ_OY974080.1"/>
</dbReference>
<evidence type="ECO:0008006" key="3">
    <source>
        <dbReference type="Google" id="ProtNLM"/>
    </source>
</evidence>
<dbReference type="EMBL" id="OZ018776">
    <property type="protein sequence ID" value="CAK9121436.1"/>
    <property type="molecule type" value="Genomic_DNA"/>
</dbReference>
<accession>A0ABP0T6E0</accession>
<name>A0ABP0T6E0_RICHE</name>
<evidence type="ECO:0000313" key="2">
    <source>
        <dbReference type="Proteomes" id="UP001642485"/>
    </source>
</evidence>
<keyword evidence="2" id="KW-1185">Reference proteome</keyword>
<reference evidence="1 2" key="1">
    <citation type="submission" date="2024-02" db="EMBL/GenBank/DDBJ databases">
        <authorList>
            <person name="Nijsse B."/>
            <person name="Sprong H."/>
        </authorList>
    </citation>
    <scope>NUCLEOTIDE SEQUENCE [LARGE SCALE GENOMIC DNA]</scope>
    <source>
        <strain evidence="1">OB144</strain>
    </source>
</reference>
<gene>
    <name evidence="1" type="ORF">OB144RH_06570</name>
</gene>
<dbReference type="Proteomes" id="UP001642485">
    <property type="component" value="Chromosome"/>
</dbReference>
<protein>
    <recommendedName>
        <fullName evidence="3">Tetratricopeptide repeat-containing protein</fullName>
    </recommendedName>
</protein>
<organism evidence="1 2">
    <name type="scientific">Rickettsia helvetica</name>
    <dbReference type="NCBI Taxonomy" id="35789"/>
    <lineage>
        <taxon>Bacteria</taxon>
        <taxon>Pseudomonadati</taxon>
        <taxon>Pseudomonadota</taxon>
        <taxon>Alphaproteobacteria</taxon>
        <taxon>Rickettsiales</taxon>
        <taxon>Rickettsiaceae</taxon>
        <taxon>Rickettsieae</taxon>
        <taxon>Rickettsia</taxon>
        <taxon>spotted fever group</taxon>
    </lineage>
</organism>
<evidence type="ECO:0000313" key="1">
    <source>
        <dbReference type="EMBL" id="CAK9121436.1"/>
    </source>
</evidence>
<sequence>MEKGLYHNLGKVYNLSDKNKALLYLNKVEALTTNDEEIVKDKYYISLGFKNFQAAIDEARKIYDQDYTDLLIIKALRESGEQVSDILKKCNFNDRFSFKKLADNFEKTYIYYEILIKKHLSDNNIKEVYASYDRLLKFAFVTANSNWIYETIVKCLQLCVKNEDWNAGYKFS</sequence>